<feature type="domain" description="Thioredoxin" evidence="6">
    <location>
        <begin position="31"/>
        <end position="182"/>
    </location>
</feature>
<keyword evidence="2" id="KW-0201">Cytochrome c-type biogenesis</keyword>
<dbReference type="InterPro" id="IPR036249">
    <property type="entry name" value="Thioredoxin-like_sf"/>
</dbReference>
<protein>
    <submittedName>
        <fullName evidence="7">Thiol-disulfide isomerase or thioredoxin</fullName>
    </submittedName>
</protein>
<evidence type="ECO:0000259" key="6">
    <source>
        <dbReference type="PROSITE" id="PS51352"/>
    </source>
</evidence>
<reference evidence="7 8" key="1">
    <citation type="submission" date="2016-10" db="EMBL/GenBank/DDBJ databases">
        <authorList>
            <person name="de Groot N.N."/>
        </authorList>
    </citation>
    <scope>NUCLEOTIDE SEQUENCE [LARGE SCALE GENOMIC DNA]</scope>
    <source>
        <strain evidence="7 8">47C3B</strain>
    </source>
</reference>
<evidence type="ECO:0000313" key="7">
    <source>
        <dbReference type="EMBL" id="SDF80485.1"/>
    </source>
</evidence>
<evidence type="ECO:0000313" key="8">
    <source>
        <dbReference type="Proteomes" id="UP000199072"/>
    </source>
</evidence>
<dbReference type="GO" id="GO:0016491">
    <property type="term" value="F:oxidoreductase activity"/>
    <property type="evidence" value="ECO:0007669"/>
    <property type="project" value="InterPro"/>
</dbReference>
<dbReference type="PROSITE" id="PS51352">
    <property type="entry name" value="THIOREDOXIN_2"/>
    <property type="match status" value="1"/>
</dbReference>
<dbReference type="GO" id="GO:0016853">
    <property type="term" value="F:isomerase activity"/>
    <property type="evidence" value="ECO:0007669"/>
    <property type="project" value="UniProtKB-KW"/>
</dbReference>
<keyword evidence="8" id="KW-1185">Reference proteome</keyword>
<comment type="subcellular location">
    <subcellularLocation>
        <location evidence="1">Cell envelope</location>
    </subcellularLocation>
</comment>
<dbReference type="InterPro" id="IPR050553">
    <property type="entry name" value="Thioredoxin_ResA/DsbE_sf"/>
</dbReference>
<dbReference type="STRING" id="1391627.SAMN05216464_1336"/>
<dbReference type="InterPro" id="IPR013766">
    <property type="entry name" value="Thioredoxin_domain"/>
</dbReference>
<feature type="signal peptide" evidence="5">
    <location>
        <begin position="1"/>
        <end position="21"/>
    </location>
</feature>
<keyword evidence="5" id="KW-0732">Signal</keyword>
<dbReference type="SUPFAM" id="SSF52833">
    <property type="entry name" value="Thioredoxin-like"/>
    <property type="match status" value="1"/>
</dbReference>
<dbReference type="EMBL" id="FNAI01000033">
    <property type="protein sequence ID" value="SDF80485.1"/>
    <property type="molecule type" value="Genomic_DNA"/>
</dbReference>
<sequence length="443" mass="50605">MKKIILNIVLAVLCLNFAAHAQDKTPNIAALKIGDKVPDITISNILNYKDVSGKPTASAKISDFKGKLLILDFWATWCSPCIAMIPKMDSLQKEFAGKVQFLPVSYQSEKDIKSFLARRQKKVSEPSVLPEVVNDFSLKSLFPHNTLPHYVWIDASGKVAGITGYETVNKANIVKILSDNQPEMPEKSDFKIPYNRDEALFVGNNGGSGKNIIYHSMLTGYANGISPGTYTPLPDSNKNQRIRVINGEILSLFQLAYRDLGRFNRNRIEVKSKDSLILSYHFKEPELEWFKKHSYCYDLLLPPGMTVNKYNYFRDDLQRIFPGYEVKIEQQVRHYLALQRTSDINKLRSLNGPQIWKQDQYGLTMHYQNWKMFYWTLDDYFFQKSPLPIIDETGLKGAIDIELNADMSNINSLNNALKNYDLKIVEKLGSIAIMVISDRPDTH</sequence>
<dbReference type="RefSeq" id="WP_091157841.1">
    <property type="nucleotide sequence ID" value="NZ_FNAI01000033.1"/>
</dbReference>
<proteinExistence type="predicted"/>
<dbReference type="AlphaFoldDB" id="A0A1G7P2G2"/>
<evidence type="ECO:0000256" key="5">
    <source>
        <dbReference type="SAM" id="SignalP"/>
    </source>
</evidence>
<dbReference type="Proteomes" id="UP000199072">
    <property type="component" value="Unassembled WGS sequence"/>
</dbReference>
<dbReference type="CDD" id="cd02966">
    <property type="entry name" value="TlpA_like_family"/>
    <property type="match status" value="1"/>
</dbReference>
<dbReference type="InterPro" id="IPR000866">
    <property type="entry name" value="AhpC/TSA"/>
</dbReference>
<dbReference type="GO" id="GO:0030313">
    <property type="term" value="C:cell envelope"/>
    <property type="evidence" value="ECO:0007669"/>
    <property type="project" value="UniProtKB-SubCell"/>
</dbReference>
<feature type="chain" id="PRO_5011489376" evidence="5">
    <location>
        <begin position="22"/>
        <end position="443"/>
    </location>
</feature>
<dbReference type="Pfam" id="PF00578">
    <property type="entry name" value="AhpC-TSA"/>
    <property type="match status" value="1"/>
</dbReference>
<evidence type="ECO:0000256" key="3">
    <source>
        <dbReference type="ARBA" id="ARBA00023157"/>
    </source>
</evidence>
<organism evidence="7 8">
    <name type="scientific">Mucilaginibacter pineti</name>
    <dbReference type="NCBI Taxonomy" id="1391627"/>
    <lineage>
        <taxon>Bacteria</taxon>
        <taxon>Pseudomonadati</taxon>
        <taxon>Bacteroidota</taxon>
        <taxon>Sphingobacteriia</taxon>
        <taxon>Sphingobacteriales</taxon>
        <taxon>Sphingobacteriaceae</taxon>
        <taxon>Mucilaginibacter</taxon>
    </lineage>
</organism>
<dbReference type="PANTHER" id="PTHR42852">
    <property type="entry name" value="THIOL:DISULFIDE INTERCHANGE PROTEIN DSBE"/>
    <property type="match status" value="1"/>
</dbReference>
<dbReference type="PANTHER" id="PTHR42852:SF6">
    <property type="entry name" value="THIOL:DISULFIDE INTERCHANGE PROTEIN DSBE"/>
    <property type="match status" value="1"/>
</dbReference>
<evidence type="ECO:0000256" key="4">
    <source>
        <dbReference type="ARBA" id="ARBA00023284"/>
    </source>
</evidence>
<dbReference type="Gene3D" id="3.40.30.10">
    <property type="entry name" value="Glutaredoxin"/>
    <property type="match status" value="1"/>
</dbReference>
<name>A0A1G7P2G2_9SPHI</name>
<keyword evidence="7" id="KW-0413">Isomerase</keyword>
<keyword evidence="3" id="KW-1015">Disulfide bond</keyword>
<accession>A0A1G7P2G2</accession>
<keyword evidence="4" id="KW-0676">Redox-active center</keyword>
<dbReference type="OrthoDB" id="1118217at2"/>
<evidence type="ECO:0000256" key="1">
    <source>
        <dbReference type="ARBA" id="ARBA00004196"/>
    </source>
</evidence>
<gene>
    <name evidence="7" type="ORF">SAMN05216464_1336</name>
</gene>
<dbReference type="GO" id="GO:0016209">
    <property type="term" value="F:antioxidant activity"/>
    <property type="evidence" value="ECO:0007669"/>
    <property type="project" value="InterPro"/>
</dbReference>
<dbReference type="GO" id="GO:0017004">
    <property type="term" value="P:cytochrome complex assembly"/>
    <property type="evidence" value="ECO:0007669"/>
    <property type="project" value="UniProtKB-KW"/>
</dbReference>
<evidence type="ECO:0000256" key="2">
    <source>
        <dbReference type="ARBA" id="ARBA00022748"/>
    </source>
</evidence>